<feature type="domain" description="Nephrocystin 3-like N-terminal" evidence="3">
    <location>
        <begin position="267"/>
        <end position="310"/>
    </location>
</feature>
<dbReference type="Pfam" id="PF24883">
    <property type="entry name" value="NPHP3_N"/>
    <property type="match status" value="1"/>
</dbReference>
<evidence type="ECO:0000313" key="6">
    <source>
        <dbReference type="Proteomes" id="UP000800094"/>
    </source>
</evidence>
<keyword evidence="6" id="KW-1185">Reference proteome</keyword>
<dbReference type="InterPro" id="IPR056884">
    <property type="entry name" value="NPHP3-like_N"/>
</dbReference>
<dbReference type="AlphaFoldDB" id="A0A6A6INP8"/>
<feature type="domain" description="DUF7791" evidence="4">
    <location>
        <begin position="468"/>
        <end position="611"/>
    </location>
</feature>
<dbReference type="PANTHER" id="PTHR10039">
    <property type="entry name" value="AMELOGENIN"/>
    <property type="match status" value="1"/>
</dbReference>
<keyword evidence="1" id="KW-0677">Repeat</keyword>
<sequence length="770" mass="88288">MEPLASLSLTSSVIQIVDFTGKLISNAKEIYRSADGTLESCQNLRQAAQNLSELSADLYRNTPKNQRLNKSKNLRPRPEDVEGRPNGLRSKRNDLELSSADEQLLRLTEDARELSQGIADAVHKTAAYGDHKTFWSIQQALRAVWNQRNFSAEWLNRPPTDPTTEFTIQEDLHAFMGDAEQRHFELLRVIANSSGRFGDPVAAGQISLELDSLAQADSLQRFSRIINARLRFEDMPDRLESIPEAHRCTFAWTFDRRGTCPGERPWDSFSDWLEDKEGDHIYWITGKPGSGKSTLMKYLYHNDRTKSHLVSWTGTLPVLRFLFVIDGLDEFDGDPKELVDFAITTSKHSNVKVCVASRPWLVFEDAFEKSPSLLLEHLTRQDIYNYVTAKFDVNKHFARLQKREPRGSQSLIRSIVEKASGVFLWVYLVVESLLQGLSNADRMCDLQCRLDALPADLEALFEKLLNKLDPIYFRHACQFFRLLREHPSATILELSFADDEDASSSMGAKREPLFLHEEKERVGEMIRRLKSRCKGFLEVDEPLLDEDDDGGSNYFTKPERKKIRYIHRTARDYLHSDDVWAVIMKATSSASFNPCERWANAFLWSLKTLRPGALKDRTMWWYMWEPLTGCIEYALRLEESDKKVRLTYLDEVAQVAVESRRTAWERKLIPMPPGYSGKQPMCFLDIAVWLGLDGYVRIKVSKCKASEVKRSCGFAGVISNARPESLLDGRPAIKRALLNTDVGEVLRQQNRPVSFGIFGSKRRRERPQFL</sequence>
<evidence type="ECO:0000259" key="4">
    <source>
        <dbReference type="Pfam" id="PF25053"/>
    </source>
</evidence>
<dbReference type="InterPro" id="IPR027417">
    <property type="entry name" value="P-loop_NTPase"/>
</dbReference>
<evidence type="ECO:0008006" key="7">
    <source>
        <dbReference type="Google" id="ProtNLM"/>
    </source>
</evidence>
<evidence type="ECO:0000256" key="2">
    <source>
        <dbReference type="SAM" id="MobiDB-lite"/>
    </source>
</evidence>
<evidence type="ECO:0000313" key="5">
    <source>
        <dbReference type="EMBL" id="KAF2251452.1"/>
    </source>
</evidence>
<proteinExistence type="predicted"/>
<evidence type="ECO:0000256" key="1">
    <source>
        <dbReference type="ARBA" id="ARBA00022737"/>
    </source>
</evidence>
<dbReference type="Proteomes" id="UP000800094">
    <property type="component" value="Unassembled WGS sequence"/>
</dbReference>
<dbReference type="GeneID" id="54588799"/>
<gene>
    <name evidence="5" type="ORF">BU26DRAFT_603865</name>
</gene>
<dbReference type="EMBL" id="ML987193">
    <property type="protein sequence ID" value="KAF2251452.1"/>
    <property type="molecule type" value="Genomic_DNA"/>
</dbReference>
<dbReference type="OrthoDB" id="443402at2759"/>
<dbReference type="Pfam" id="PF25053">
    <property type="entry name" value="DUF7791"/>
    <property type="match status" value="1"/>
</dbReference>
<dbReference type="SUPFAM" id="SSF52540">
    <property type="entry name" value="P-loop containing nucleoside triphosphate hydrolases"/>
    <property type="match status" value="1"/>
</dbReference>
<dbReference type="InterPro" id="IPR056693">
    <property type="entry name" value="DUF7791"/>
</dbReference>
<organism evidence="5 6">
    <name type="scientific">Trematosphaeria pertusa</name>
    <dbReference type="NCBI Taxonomy" id="390896"/>
    <lineage>
        <taxon>Eukaryota</taxon>
        <taxon>Fungi</taxon>
        <taxon>Dikarya</taxon>
        <taxon>Ascomycota</taxon>
        <taxon>Pezizomycotina</taxon>
        <taxon>Dothideomycetes</taxon>
        <taxon>Pleosporomycetidae</taxon>
        <taxon>Pleosporales</taxon>
        <taxon>Massarineae</taxon>
        <taxon>Trematosphaeriaceae</taxon>
        <taxon>Trematosphaeria</taxon>
    </lineage>
</organism>
<protein>
    <recommendedName>
        <fullName evidence="7">NACHT domain-containing protein</fullName>
    </recommendedName>
</protein>
<feature type="region of interest" description="Disordered" evidence="2">
    <location>
        <begin position="64"/>
        <end position="95"/>
    </location>
</feature>
<reference evidence="5" key="1">
    <citation type="journal article" date="2020" name="Stud. Mycol.">
        <title>101 Dothideomycetes genomes: a test case for predicting lifestyles and emergence of pathogens.</title>
        <authorList>
            <person name="Haridas S."/>
            <person name="Albert R."/>
            <person name="Binder M."/>
            <person name="Bloem J."/>
            <person name="Labutti K."/>
            <person name="Salamov A."/>
            <person name="Andreopoulos B."/>
            <person name="Baker S."/>
            <person name="Barry K."/>
            <person name="Bills G."/>
            <person name="Bluhm B."/>
            <person name="Cannon C."/>
            <person name="Castanera R."/>
            <person name="Culley D."/>
            <person name="Daum C."/>
            <person name="Ezra D."/>
            <person name="Gonzalez J."/>
            <person name="Henrissat B."/>
            <person name="Kuo A."/>
            <person name="Liang C."/>
            <person name="Lipzen A."/>
            <person name="Lutzoni F."/>
            <person name="Magnuson J."/>
            <person name="Mondo S."/>
            <person name="Nolan M."/>
            <person name="Ohm R."/>
            <person name="Pangilinan J."/>
            <person name="Park H.-J."/>
            <person name="Ramirez L."/>
            <person name="Alfaro M."/>
            <person name="Sun H."/>
            <person name="Tritt A."/>
            <person name="Yoshinaga Y."/>
            <person name="Zwiers L.-H."/>
            <person name="Turgeon B."/>
            <person name="Goodwin S."/>
            <person name="Spatafora J."/>
            <person name="Crous P."/>
            <person name="Grigoriev I."/>
        </authorList>
    </citation>
    <scope>NUCLEOTIDE SEQUENCE</scope>
    <source>
        <strain evidence="5">CBS 122368</strain>
    </source>
</reference>
<dbReference type="RefSeq" id="XP_033686456.1">
    <property type="nucleotide sequence ID" value="XM_033835469.1"/>
</dbReference>
<name>A0A6A6INP8_9PLEO</name>
<evidence type="ECO:0000259" key="3">
    <source>
        <dbReference type="Pfam" id="PF24883"/>
    </source>
</evidence>
<dbReference type="PANTHER" id="PTHR10039:SF5">
    <property type="entry name" value="NACHT DOMAIN-CONTAINING PROTEIN"/>
    <property type="match status" value="1"/>
</dbReference>
<accession>A0A6A6INP8</accession>